<dbReference type="RefSeq" id="WP_146612892.1">
    <property type="nucleotide sequence ID" value="NZ_CAWNWF010000001.1"/>
</dbReference>
<name>A0AAX1PPM5_AERSA</name>
<sequence length="202" mass="22236">MSLWIDARKSNARPMIAWMALTACFQVYASSKYNNEINFTVRTEVGAESQGIFTSCIAIMEGAQVGSSNDDGFSFGLGVGLSRDGIYNVQLYHRVFLISNPVWQPNTNHSVVRWIKIGSAAPLSIVPTNLMSVWSNGYSSWSAEDINGIALESLAGIKNDVPIWINVAESDKEPTTYSGLLNISKNHQSQLSQCLKEINIKK</sequence>
<organism evidence="1 2">
    <name type="scientific">Aeromonas salmonicida</name>
    <dbReference type="NCBI Taxonomy" id="645"/>
    <lineage>
        <taxon>Bacteria</taxon>
        <taxon>Pseudomonadati</taxon>
        <taxon>Pseudomonadota</taxon>
        <taxon>Gammaproteobacteria</taxon>
        <taxon>Aeromonadales</taxon>
        <taxon>Aeromonadaceae</taxon>
        <taxon>Aeromonas</taxon>
    </lineage>
</organism>
<dbReference type="Proteomes" id="UP000249422">
    <property type="component" value="Unassembled WGS sequence"/>
</dbReference>
<comment type="caution">
    <text evidence="1">The sequence shown here is derived from an EMBL/GenBank/DDBJ whole genome shotgun (WGS) entry which is preliminary data.</text>
</comment>
<gene>
    <name evidence="1" type="ORF">DEU50_101546</name>
</gene>
<proteinExistence type="predicted"/>
<evidence type="ECO:0000313" key="2">
    <source>
        <dbReference type="Proteomes" id="UP000249422"/>
    </source>
</evidence>
<accession>A0AAX1PPM5</accession>
<dbReference type="AlphaFoldDB" id="A0AAX1PPM5"/>
<protein>
    <submittedName>
        <fullName evidence="1">Uncharacterized protein</fullName>
    </submittedName>
</protein>
<evidence type="ECO:0000313" key="1">
    <source>
        <dbReference type="EMBL" id="RAJ09802.1"/>
    </source>
</evidence>
<reference evidence="1 2" key="1">
    <citation type="submission" date="2018-06" db="EMBL/GenBank/DDBJ databases">
        <title>Freshwater and sediment microbial communities from various areas in North America, analyzing microbe dynamics in response to fracking.</title>
        <authorList>
            <person name="Lamendella R."/>
        </authorList>
    </citation>
    <scope>NUCLEOTIDE SEQUENCE [LARGE SCALE GENOMIC DNA]</scope>
    <source>
        <strain evidence="1 2">17</strain>
    </source>
</reference>
<dbReference type="EMBL" id="QLLM01000001">
    <property type="protein sequence ID" value="RAJ09802.1"/>
    <property type="molecule type" value="Genomic_DNA"/>
</dbReference>